<evidence type="ECO:0000313" key="6">
    <source>
        <dbReference type="EMBL" id="EGY78867.1"/>
    </source>
</evidence>
<dbReference type="SMART" id="SM00345">
    <property type="entry name" value="HTH_GNTR"/>
    <property type="match status" value="1"/>
</dbReference>
<organism evidence="6 7">
    <name type="scientific">Cutibacterium avidum ATCC 25577</name>
    <dbReference type="NCBI Taxonomy" id="997355"/>
    <lineage>
        <taxon>Bacteria</taxon>
        <taxon>Bacillati</taxon>
        <taxon>Actinomycetota</taxon>
        <taxon>Actinomycetes</taxon>
        <taxon>Propionibacteriales</taxon>
        <taxon>Propionibacteriaceae</taxon>
        <taxon>Cutibacterium</taxon>
    </lineage>
</organism>
<dbReference type="Gene3D" id="3.40.1410.10">
    <property type="entry name" value="Chorismate lyase-like"/>
    <property type="match status" value="1"/>
</dbReference>
<evidence type="ECO:0000259" key="5">
    <source>
        <dbReference type="PROSITE" id="PS50949"/>
    </source>
</evidence>
<sequence>MRVLRAAPPITLVTTANDESSPDRGLQFPRYNAATTGADEHDGRRKPMDDEVYAPEIMLDRSSAVPLYEQIATPIAKLIYSKELAPGTRIEDEVTMAKRLQVSRPTARQALRRLVDQGLVVRRRGIGTRVAPALIHRPMELTSLFGDIEKGGHRATTTVLDYGELEASREDAEHLGLDAAGTPVTYIRRLRLADGEPIAIMTNLIPHELAPTREELEAGGLYEALRERNVHLNSARQSIGARNATTEEANLLGLKRGASLLTMQRWTIDQTGRVVEYGKHAYRADRYTFDSTVFTP</sequence>
<dbReference type="Gene3D" id="1.10.10.10">
    <property type="entry name" value="Winged helix-like DNA-binding domain superfamily/Winged helix DNA-binding domain"/>
    <property type="match status" value="1"/>
</dbReference>
<evidence type="ECO:0000256" key="1">
    <source>
        <dbReference type="ARBA" id="ARBA00023015"/>
    </source>
</evidence>
<dbReference type="InterPro" id="IPR000524">
    <property type="entry name" value="Tscrpt_reg_HTH_GntR"/>
</dbReference>
<dbReference type="GO" id="GO:0003700">
    <property type="term" value="F:DNA-binding transcription factor activity"/>
    <property type="evidence" value="ECO:0007669"/>
    <property type="project" value="InterPro"/>
</dbReference>
<dbReference type="InterPro" id="IPR036388">
    <property type="entry name" value="WH-like_DNA-bd_sf"/>
</dbReference>
<accession>G4CV79</accession>
<dbReference type="GO" id="GO:0045892">
    <property type="term" value="P:negative regulation of DNA-templated transcription"/>
    <property type="evidence" value="ECO:0007669"/>
    <property type="project" value="TreeGrafter"/>
</dbReference>
<dbReference type="InterPro" id="IPR028978">
    <property type="entry name" value="Chorismate_lyase_/UTRA_dom_sf"/>
</dbReference>
<dbReference type="SUPFAM" id="SSF46785">
    <property type="entry name" value="Winged helix' DNA-binding domain"/>
    <property type="match status" value="1"/>
</dbReference>
<keyword evidence="1" id="KW-0805">Transcription regulation</keyword>
<dbReference type="PATRIC" id="fig|997355.3.peg.431"/>
<dbReference type="PANTHER" id="PTHR44846:SF17">
    <property type="entry name" value="GNTR-FAMILY TRANSCRIPTIONAL REGULATOR"/>
    <property type="match status" value="1"/>
</dbReference>
<dbReference type="Pfam" id="PF07702">
    <property type="entry name" value="UTRA"/>
    <property type="match status" value="1"/>
</dbReference>
<evidence type="ECO:0000313" key="7">
    <source>
        <dbReference type="Proteomes" id="UP000005332"/>
    </source>
</evidence>
<keyword evidence="3" id="KW-0804">Transcription</keyword>
<reference evidence="6 7" key="1">
    <citation type="submission" date="2011-06" db="EMBL/GenBank/DDBJ databases">
        <authorList>
            <person name="Muzny D."/>
            <person name="Qin X."/>
            <person name="Deng J."/>
            <person name="Jiang H."/>
            <person name="Liu Y."/>
            <person name="Qu J."/>
            <person name="Song X.-Z."/>
            <person name="Zhang L."/>
            <person name="Thornton R."/>
            <person name="Coyle M."/>
            <person name="Francisco L."/>
            <person name="Jackson L."/>
            <person name="Javaid M."/>
            <person name="Korchina V."/>
            <person name="Kovar C."/>
            <person name="Mata R."/>
            <person name="Mathew T."/>
            <person name="Ngo R."/>
            <person name="Nguyen L."/>
            <person name="Nguyen N."/>
            <person name="Okwuonu G."/>
            <person name="Ongeri F."/>
            <person name="Pham C."/>
            <person name="Simmons D."/>
            <person name="Wilczek-Boney K."/>
            <person name="Hale W."/>
            <person name="Jakkamsetti A."/>
            <person name="Pham P."/>
            <person name="Ruth R."/>
            <person name="San Lucas F."/>
            <person name="Warren J."/>
            <person name="Zhang J."/>
            <person name="Zhao Z."/>
            <person name="Zhou C."/>
            <person name="Zhu D."/>
            <person name="Lee S."/>
            <person name="Bess C."/>
            <person name="Blankenburg K."/>
            <person name="Forbes L."/>
            <person name="Fu Q."/>
            <person name="Gubbala S."/>
            <person name="Hirani K."/>
            <person name="Jayaseelan J.C."/>
            <person name="Lara F."/>
            <person name="Munidasa M."/>
            <person name="Palculict T."/>
            <person name="Patil S."/>
            <person name="Pu L.-L."/>
            <person name="Saada N."/>
            <person name="Tang L."/>
            <person name="Weissenberger G."/>
            <person name="Zhu Y."/>
            <person name="Hemphill L."/>
            <person name="Shang Y."/>
            <person name="Youmans B."/>
            <person name="Ayvaz T."/>
            <person name="Ross M."/>
            <person name="Santibanez J."/>
            <person name="Aqrawi P."/>
            <person name="Gross S."/>
            <person name="Joshi V."/>
            <person name="Fowler G."/>
            <person name="Nazareth L."/>
            <person name="Reid J."/>
            <person name="Worley K."/>
            <person name="Petrosino J."/>
            <person name="Highlander S."/>
            <person name="Gibbs R."/>
        </authorList>
    </citation>
    <scope>NUCLEOTIDE SEQUENCE [LARGE SCALE GENOMIC DNA]</scope>
    <source>
        <strain evidence="6 7">ATCC 25577</strain>
    </source>
</reference>
<keyword evidence="2" id="KW-0238">DNA-binding</keyword>
<name>G4CV79_9ACTN</name>
<dbReference type="InterPro" id="IPR011663">
    <property type="entry name" value="UTRA"/>
</dbReference>
<dbReference type="PANTHER" id="PTHR44846">
    <property type="entry name" value="MANNOSYL-D-GLYCERATE TRANSPORT/METABOLISM SYSTEM REPRESSOR MNGR-RELATED"/>
    <property type="match status" value="1"/>
</dbReference>
<dbReference type="Proteomes" id="UP000005332">
    <property type="component" value="Unassembled WGS sequence"/>
</dbReference>
<protein>
    <submittedName>
        <fullName evidence="6">GntR family transcriptional regulator</fullName>
    </submittedName>
</protein>
<feature type="domain" description="HTH gntR-type" evidence="5">
    <location>
        <begin position="65"/>
        <end position="133"/>
    </location>
</feature>
<dbReference type="EMBL" id="AGBA01000005">
    <property type="protein sequence ID" value="EGY78867.1"/>
    <property type="molecule type" value="Genomic_DNA"/>
</dbReference>
<dbReference type="Pfam" id="PF00392">
    <property type="entry name" value="GntR"/>
    <property type="match status" value="1"/>
</dbReference>
<dbReference type="AlphaFoldDB" id="G4CV79"/>
<evidence type="ECO:0000256" key="2">
    <source>
        <dbReference type="ARBA" id="ARBA00023125"/>
    </source>
</evidence>
<feature type="region of interest" description="Disordered" evidence="4">
    <location>
        <begin position="15"/>
        <end position="46"/>
    </location>
</feature>
<evidence type="ECO:0000256" key="4">
    <source>
        <dbReference type="SAM" id="MobiDB-lite"/>
    </source>
</evidence>
<dbReference type="CDD" id="cd07377">
    <property type="entry name" value="WHTH_GntR"/>
    <property type="match status" value="1"/>
</dbReference>
<dbReference type="PROSITE" id="PS50949">
    <property type="entry name" value="HTH_GNTR"/>
    <property type="match status" value="1"/>
</dbReference>
<proteinExistence type="predicted"/>
<dbReference type="InterPro" id="IPR050679">
    <property type="entry name" value="Bact_HTH_transcr_reg"/>
</dbReference>
<gene>
    <name evidence="6" type="ORF">HMPREF9153_0436</name>
</gene>
<dbReference type="PRINTS" id="PR00035">
    <property type="entry name" value="HTHGNTR"/>
</dbReference>
<dbReference type="SUPFAM" id="SSF64288">
    <property type="entry name" value="Chorismate lyase-like"/>
    <property type="match status" value="1"/>
</dbReference>
<dbReference type="SMART" id="SM00866">
    <property type="entry name" value="UTRA"/>
    <property type="match status" value="1"/>
</dbReference>
<comment type="caution">
    <text evidence="6">The sequence shown here is derived from an EMBL/GenBank/DDBJ whole genome shotgun (WGS) entry which is preliminary data.</text>
</comment>
<evidence type="ECO:0000256" key="3">
    <source>
        <dbReference type="ARBA" id="ARBA00023163"/>
    </source>
</evidence>
<keyword evidence="7" id="KW-1185">Reference proteome</keyword>
<dbReference type="InterPro" id="IPR036390">
    <property type="entry name" value="WH_DNA-bd_sf"/>
</dbReference>
<dbReference type="HOGENOM" id="CLU_063236_2_3_11"/>
<dbReference type="GO" id="GO:0003677">
    <property type="term" value="F:DNA binding"/>
    <property type="evidence" value="ECO:0007669"/>
    <property type="project" value="UniProtKB-KW"/>
</dbReference>